<dbReference type="Gene3D" id="3.40.640.10">
    <property type="entry name" value="Type I PLP-dependent aspartate aminotransferase-like (Major domain)"/>
    <property type="match status" value="1"/>
</dbReference>
<sequence>MNGASNRYPTAELRALDAAHHFHPFTDTLQLNAEGSRVITNAKGVWLTDSEGNRILDGMAGLWCAQIGHGRDEVAEAVYKQMLELPYYNTFFKTTHPPVIALSEKLAEISPPQFNRTFFCSSGSEANDTVFRMVRFYWDQMGKPEKKVIIGRWNGYHGSTLAGTSLGGMKAMHEQGDLPVPGVRHIDQPYWFGEGGDMSPEDFGIAVARQLERAIDEIGEDKVAAFIAEPIQGAGGVIIPPSTYWPEISRILKERDILFVADEVICGFGRLGTWFGSEYFGIEPDLMPIAKGLTSGYLPMGGVLVSDKVAEGVIGKGGEFYHGYTYSGHPACAAAALVNLEIIQREKLVERVANDIGPYLQARWRALGDHPLVGEARMTGLVGALELVPEKGNRKKAFADTGTVGTLCRDISFGNGLIMRAVRDSMIISPPLVISHDEADQLVALARKTLDDTWAELKRQGKVAA</sequence>
<evidence type="ECO:0000313" key="7">
    <source>
        <dbReference type="EMBL" id="ALV25962.1"/>
    </source>
</evidence>
<dbReference type="PANTHER" id="PTHR43094">
    <property type="entry name" value="AMINOTRANSFERASE"/>
    <property type="match status" value="1"/>
</dbReference>
<dbReference type="EMBL" id="CP013068">
    <property type="protein sequence ID" value="ALV25962.1"/>
    <property type="molecule type" value="Genomic_DNA"/>
</dbReference>
<dbReference type="InterPro" id="IPR015424">
    <property type="entry name" value="PyrdxlP-dep_Trfase"/>
</dbReference>
<dbReference type="GO" id="GO:0008483">
    <property type="term" value="F:transaminase activity"/>
    <property type="evidence" value="ECO:0007669"/>
    <property type="project" value="UniProtKB-KW"/>
</dbReference>
<dbReference type="InterPro" id="IPR015422">
    <property type="entry name" value="PyrdxlP-dep_Trfase_small"/>
</dbReference>
<dbReference type="AlphaFoldDB" id="A0A0U2W063"/>
<dbReference type="KEGG" id="pphr:APZ00_01780"/>
<evidence type="ECO:0000256" key="4">
    <source>
        <dbReference type="ARBA" id="ARBA00022679"/>
    </source>
</evidence>
<dbReference type="InterPro" id="IPR049704">
    <property type="entry name" value="Aminotrans_3_PPA_site"/>
</dbReference>
<dbReference type="FunFam" id="3.40.640.10:FF:000014">
    <property type="entry name" value="Adenosylmethionine-8-amino-7-oxononanoate aminotransferase, probable"/>
    <property type="match status" value="1"/>
</dbReference>
<dbReference type="Gene3D" id="3.90.1150.10">
    <property type="entry name" value="Aspartate Aminotransferase, domain 1"/>
    <property type="match status" value="1"/>
</dbReference>
<comment type="cofactor">
    <cofactor evidence="1">
        <name>pyridoxal 5'-phosphate</name>
        <dbReference type="ChEBI" id="CHEBI:597326"/>
    </cofactor>
</comment>
<dbReference type="SUPFAM" id="SSF53383">
    <property type="entry name" value="PLP-dependent transferases"/>
    <property type="match status" value="1"/>
</dbReference>
<dbReference type="STRING" id="121719.APZ00_01780"/>
<reference evidence="7 8" key="1">
    <citation type="submission" date="2015-10" db="EMBL/GenBank/DDBJ databases">
        <title>The world's first case of liver abscess caused by Pannonibacter phragmitetus.</title>
        <authorList>
            <person name="Ming D."/>
            <person name="Wang M."/>
            <person name="Zhou Y."/>
            <person name="Jiang T."/>
            <person name="Hu S."/>
        </authorList>
    </citation>
    <scope>NUCLEOTIDE SEQUENCE [LARGE SCALE GENOMIC DNA]</scope>
    <source>
        <strain evidence="7 8">31801</strain>
    </source>
</reference>
<keyword evidence="5 6" id="KW-0663">Pyridoxal phosphate</keyword>
<dbReference type="eggNOG" id="COG0161">
    <property type="taxonomic scope" value="Bacteria"/>
</dbReference>
<proteinExistence type="inferred from homology"/>
<evidence type="ECO:0000256" key="1">
    <source>
        <dbReference type="ARBA" id="ARBA00001933"/>
    </source>
</evidence>
<evidence type="ECO:0000256" key="2">
    <source>
        <dbReference type="ARBA" id="ARBA00008954"/>
    </source>
</evidence>
<keyword evidence="3 7" id="KW-0032">Aminotransferase</keyword>
<evidence type="ECO:0000256" key="5">
    <source>
        <dbReference type="ARBA" id="ARBA00022898"/>
    </source>
</evidence>
<dbReference type="GO" id="GO:0030170">
    <property type="term" value="F:pyridoxal phosphate binding"/>
    <property type="evidence" value="ECO:0007669"/>
    <property type="project" value="InterPro"/>
</dbReference>
<dbReference type="InterPro" id="IPR005814">
    <property type="entry name" value="Aminotrans_3"/>
</dbReference>
<evidence type="ECO:0000256" key="3">
    <source>
        <dbReference type="ARBA" id="ARBA00022576"/>
    </source>
</evidence>
<dbReference type="PROSITE" id="PS00600">
    <property type="entry name" value="AA_TRANSFER_CLASS_3"/>
    <property type="match status" value="1"/>
</dbReference>
<organism evidence="7 8">
    <name type="scientific">Pannonibacter phragmitetus</name>
    <dbReference type="NCBI Taxonomy" id="121719"/>
    <lineage>
        <taxon>Bacteria</taxon>
        <taxon>Pseudomonadati</taxon>
        <taxon>Pseudomonadota</taxon>
        <taxon>Alphaproteobacteria</taxon>
        <taxon>Hyphomicrobiales</taxon>
        <taxon>Stappiaceae</taxon>
        <taxon>Pannonibacter</taxon>
    </lineage>
</organism>
<name>A0A0U2W063_9HYPH</name>
<keyword evidence="4 7" id="KW-0808">Transferase</keyword>
<gene>
    <name evidence="7" type="ORF">APZ00_01780</name>
</gene>
<dbReference type="Pfam" id="PF00202">
    <property type="entry name" value="Aminotran_3"/>
    <property type="match status" value="1"/>
</dbReference>
<dbReference type="Proteomes" id="UP000064921">
    <property type="component" value="Chromosome"/>
</dbReference>
<dbReference type="PIRSF" id="PIRSF000521">
    <property type="entry name" value="Transaminase_4ab_Lys_Orn"/>
    <property type="match status" value="1"/>
</dbReference>
<dbReference type="RefSeq" id="WP_058897901.1">
    <property type="nucleotide sequence ID" value="NZ_CP013068.1"/>
</dbReference>
<dbReference type="NCBIfam" id="NF005682">
    <property type="entry name" value="PRK07480.1"/>
    <property type="match status" value="1"/>
</dbReference>
<dbReference type="InterPro" id="IPR015421">
    <property type="entry name" value="PyrdxlP-dep_Trfase_major"/>
</dbReference>
<dbReference type="CDD" id="cd00610">
    <property type="entry name" value="OAT_like"/>
    <property type="match status" value="1"/>
</dbReference>
<dbReference type="PANTHER" id="PTHR43094:SF1">
    <property type="entry name" value="AMINOTRANSFERASE CLASS-III"/>
    <property type="match status" value="1"/>
</dbReference>
<accession>A0A0U2W063</accession>
<comment type="similarity">
    <text evidence="2 6">Belongs to the class-III pyridoxal-phosphate-dependent aminotransferase family.</text>
</comment>
<keyword evidence="8" id="KW-1185">Reference proteome</keyword>
<evidence type="ECO:0000256" key="6">
    <source>
        <dbReference type="RuleBase" id="RU003560"/>
    </source>
</evidence>
<protein>
    <submittedName>
        <fullName evidence="7">Aminotransferase</fullName>
    </submittedName>
</protein>
<evidence type="ECO:0000313" key="8">
    <source>
        <dbReference type="Proteomes" id="UP000064921"/>
    </source>
</evidence>